<dbReference type="RefSeq" id="WP_188976720.1">
    <property type="nucleotide sequence ID" value="NZ_BMPG01000001.1"/>
</dbReference>
<dbReference type="Proteomes" id="UP000607197">
    <property type="component" value="Unassembled WGS sequence"/>
</dbReference>
<dbReference type="EMBL" id="BMPG01000001">
    <property type="protein sequence ID" value="GGL55002.1"/>
    <property type="molecule type" value="Genomic_DNA"/>
</dbReference>
<protein>
    <submittedName>
        <fullName evidence="1">Uncharacterized protein</fullName>
    </submittedName>
</protein>
<reference evidence="1" key="1">
    <citation type="journal article" date="2014" name="Int. J. Syst. Evol. Microbiol.">
        <title>Complete genome sequence of Corynebacterium casei LMG S-19264T (=DSM 44701T), isolated from a smear-ripened cheese.</title>
        <authorList>
            <consortium name="US DOE Joint Genome Institute (JGI-PGF)"/>
            <person name="Walter F."/>
            <person name="Albersmeier A."/>
            <person name="Kalinowski J."/>
            <person name="Ruckert C."/>
        </authorList>
    </citation>
    <scope>NUCLEOTIDE SEQUENCE</scope>
    <source>
        <strain evidence="1">JCM 19596</strain>
    </source>
</reference>
<sequence>MTRNDVQPASEVYRATCSCGKVVVERDADAANLPRENNRSIAESAVGAHEFTHEWRDETVEIERSWSS</sequence>
<comment type="caution">
    <text evidence="1">The sequence shown here is derived from an EMBL/GenBank/DDBJ whole genome shotgun (WGS) entry which is preliminary data.</text>
</comment>
<accession>A0A830FGZ6</accession>
<proteinExistence type="predicted"/>
<evidence type="ECO:0000313" key="1">
    <source>
        <dbReference type="EMBL" id="GGL55002.1"/>
    </source>
</evidence>
<evidence type="ECO:0000313" key="2">
    <source>
        <dbReference type="Proteomes" id="UP000607197"/>
    </source>
</evidence>
<name>A0A830FGZ6_9EURY</name>
<organism evidence="1 2">
    <name type="scientific">Halocalculus aciditolerans</name>
    <dbReference type="NCBI Taxonomy" id="1383812"/>
    <lineage>
        <taxon>Archaea</taxon>
        <taxon>Methanobacteriati</taxon>
        <taxon>Methanobacteriota</taxon>
        <taxon>Stenosarchaea group</taxon>
        <taxon>Halobacteria</taxon>
        <taxon>Halobacteriales</taxon>
        <taxon>Halobacteriaceae</taxon>
        <taxon>Halocalculus</taxon>
    </lineage>
</organism>
<dbReference type="AlphaFoldDB" id="A0A830FGZ6"/>
<gene>
    <name evidence="1" type="ORF">GCM10009039_11370</name>
</gene>
<keyword evidence="2" id="KW-1185">Reference proteome</keyword>
<reference evidence="1" key="2">
    <citation type="submission" date="2020-09" db="EMBL/GenBank/DDBJ databases">
        <authorList>
            <person name="Sun Q."/>
            <person name="Ohkuma M."/>
        </authorList>
    </citation>
    <scope>NUCLEOTIDE SEQUENCE</scope>
    <source>
        <strain evidence="1">JCM 19596</strain>
    </source>
</reference>